<sequence length="199" mass="20239">MNADAIAPPLLFALVATVTPGGATALATASGARFGYRRSVPLIAGVAIGLSTLAALAAAGLGGVLLAVPSLRLILTIAGTAYLVYLAWRTVRSGTPSSADDAPAAYGVLDGIGLLWLNPKGWTMTLGAAASFAAAANGPLRLSVLLGVVFGLAAALSLTLWCTAGLLLARLLRTDRHWRVLNTILALLLLVSVIPMWSG</sequence>
<feature type="transmembrane region" description="Helical" evidence="6">
    <location>
        <begin position="144"/>
        <end position="168"/>
    </location>
</feature>
<dbReference type="AlphaFoldDB" id="A0A7T1T2M4"/>
<feature type="transmembrane region" description="Helical" evidence="6">
    <location>
        <begin position="73"/>
        <end position="91"/>
    </location>
</feature>
<keyword evidence="2" id="KW-1003">Cell membrane</keyword>
<feature type="transmembrane region" description="Helical" evidence="6">
    <location>
        <begin position="180"/>
        <end position="198"/>
    </location>
</feature>
<dbReference type="Pfam" id="PF01810">
    <property type="entry name" value="LysE"/>
    <property type="match status" value="1"/>
</dbReference>
<evidence type="ECO:0000256" key="6">
    <source>
        <dbReference type="SAM" id="Phobius"/>
    </source>
</evidence>
<dbReference type="EMBL" id="CP048882">
    <property type="protein sequence ID" value="QPP05208.1"/>
    <property type="molecule type" value="Genomic_DNA"/>
</dbReference>
<feature type="transmembrane region" description="Helical" evidence="6">
    <location>
        <begin position="41"/>
        <end position="66"/>
    </location>
</feature>
<reference evidence="8" key="1">
    <citation type="submission" date="2020-02" db="EMBL/GenBank/DDBJ databases">
        <title>Streptomyces sp. ASO4wet.</title>
        <authorList>
            <person name="Risdian C."/>
            <person name="Landwehr W."/>
            <person name="Schupp P."/>
            <person name="Wink J."/>
        </authorList>
    </citation>
    <scope>NUCLEOTIDE SEQUENCE [LARGE SCALE GENOMIC DNA]</scope>
    <source>
        <strain evidence="8">ASO4wet</strain>
    </source>
</reference>
<keyword evidence="4 6" id="KW-1133">Transmembrane helix</keyword>
<dbReference type="InterPro" id="IPR001123">
    <property type="entry name" value="LeuE-type"/>
</dbReference>
<protein>
    <submittedName>
        <fullName evidence="7">LysE family transporter</fullName>
    </submittedName>
</protein>
<evidence type="ECO:0000256" key="4">
    <source>
        <dbReference type="ARBA" id="ARBA00022989"/>
    </source>
</evidence>
<keyword evidence="8" id="KW-1185">Reference proteome</keyword>
<dbReference type="PANTHER" id="PTHR30086:SF20">
    <property type="entry name" value="ARGININE EXPORTER PROTEIN ARGO-RELATED"/>
    <property type="match status" value="1"/>
</dbReference>
<comment type="subcellular location">
    <subcellularLocation>
        <location evidence="1">Cell membrane</location>
        <topology evidence="1">Multi-pass membrane protein</topology>
    </subcellularLocation>
</comment>
<dbReference type="GO" id="GO:0005886">
    <property type="term" value="C:plasma membrane"/>
    <property type="evidence" value="ECO:0007669"/>
    <property type="project" value="UniProtKB-SubCell"/>
</dbReference>
<evidence type="ECO:0000256" key="3">
    <source>
        <dbReference type="ARBA" id="ARBA00022692"/>
    </source>
</evidence>
<keyword evidence="3 6" id="KW-0812">Transmembrane</keyword>
<evidence type="ECO:0000313" key="7">
    <source>
        <dbReference type="EMBL" id="QPP05208.1"/>
    </source>
</evidence>
<name>A0A7T1T2M4_9ACTN</name>
<gene>
    <name evidence="7" type="ORF">G4Z16_01065</name>
</gene>
<evidence type="ECO:0000256" key="2">
    <source>
        <dbReference type="ARBA" id="ARBA00022475"/>
    </source>
</evidence>
<evidence type="ECO:0000256" key="1">
    <source>
        <dbReference type="ARBA" id="ARBA00004651"/>
    </source>
</evidence>
<evidence type="ECO:0000256" key="5">
    <source>
        <dbReference type="ARBA" id="ARBA00023136"/>
    </source>
</evidence>
<dbReference type="Proteomes" id="UP000595046">
    <property type="component" value="Chromosome"/>
</dbReference>
<organism evidence="7 8">
    <name type="scientific">Streptomyces bathyalis</name>
    <dbReference type="NCBI Taxonomy" id="2710756"/>
    <lineage>
        <taxon>Bacteria</taxon>
        <taxon>Bacillati</taxon>
        <taxon>Actinomycetota</taxon>
        <taxon>Actinomycetes</taxon>
        <taxon>Kitasatosporales</taxon>
        <taxon>Streptomycetaceae</taxon>
        <taxon>Streptomyces</taxon>
    </lineage>
</organism>
<accession>A0A7T1T2M4</accession>
<dbReference type="GO" id="GO:0015171">
    <property type="term" value="F:amino acid transmembrane transporter activity"/>
    <property type="evidence" value="ECO:0007669"/>
    <property type="project" value="TreeGrafter"/>
</dbReference>
<dbReference type="PANTHER" id="PTHR30086">
    <property type="entry name" value="ARGININE EXPORTER PROTEIN ARGO"/>
    <property type="match status" value="1"/>
</dbReference>
<dbReference type="RefSeq" id="WP_197348710.1">
    <property type="nucleotide sequence ID" value="NZ_CP048882.1"/>
</dbReference>
<proteinExistence type="predicted"/>
<dbReference type="KEGG" id="sbat:G4Z16_01065"/>
<dbReference type="GO" id="GO:0033228">
    <property type="term" value="P:cysteine export across plasma membrane"/>
    <property type="evidence" value="ECO:0007669"/>
    <property type="project" value="TreeGrafter"/>
</dbReference>
<evidence type="ECO:0000313" key="8">
    <source>
        <dbReference type="Proteomes" id="UP000595046"/>
    </source>
</evidence>
<keyword evidence="5 6" id="KW-0472">Membrane</keyword>